<keyword evidence="3 4" id="KW-0456">Lyase</keyword>
<evidence type="ECO:0000256" key="1">
    <source>
        <dbReference type="ARBA" id="ARBA00022490"/>
    </source>
</evidence>
<reference evidence="4 5" key="1">
    <citation type="submission" date="2016-11" db="EMBL/GenBank/DDBJ databases">
        <authorList>
            <person name="Hagglund E."/>
            <person name="Bystrom M."/>
            <person name="Naslund J."/>
            <person name="Stenberg P."/>
            <person name="Sjodin A."/>
        </authorList>
    </citation>
    <scope>NUCLEOTIDE SEQUENCE [LARGE SCALE GENOMIC DNA]</scope>
    <source>
        <strain evidence="4 5">CCUG 58020</strain>
    </source>
</reference>
<organism evidence="4 5">
    <name type="scientific">Francisella hispaniensis FSC454</name>
    <dbReference type="NCBI Taxonomy" id="1088883"/>
    <lineage>
        <taxon>Bacteria</taxon>
        <taxon>Pseudomonadati</taxon>
        <taxon>Pseudomonadota</taxon>
        <taxon>Gammaproteobacteria</taxon>
        <taxon>Thiotrichales</taxon>
        <taxon>Francisellaceae</taxon>
        <taxon>Francisella</taxon>
    </lineage>
</organism>
<evidence type="ECO:0000256" key="3">
    <source>
        <dbReference type="ARBA" id="ARBA00023239"/>
    </source>
</evidence>
<dbReference type="InterPro" id="IPR028978">
    <property type="entry name" value="Chorismate_lyase_/UTRA_dom_sf"/>
</dbReference>
<name>A0AAC9NN16_9GAMM</name>
<dbReference type="PANTHER" id="PTHR38683:SF1">
    <property type="entry name" value="CHORISMATE PYRUVATE-LYASE"/>
    <property type="match status" value="1"/>
</dbReference>
<dbReference type="GO" id="GO:0008813">
    <property type="term" value="F:chorismate lyase activity"/>
    <property type="evidence" value="ECO:0007669"/>
    <property type="project" value="InterPro"/>
</dbReference>
<dbReference type="Gene3D" id="3.40.1410.10">
    <property type="entry name" value="Chorismate lyase-like"/>
    <property type="match status" value="1"/>
</dbReference>
<dbReference type="AlphaFoldDB" id="A0AAC9NN16"/>
<dbReference type="InterPro" id="IPR007440">
    <property type="entry name" value="Chorismate--pyruvate_lyase"/>
</dbReference>
<dbReference type="RefSeq" id="WP_066045666.1">
    <property type="nucleotide sequence ID" value="NZ_CP018093.1"/>
</dbReference>
<dbReference type="Proteomes" id="UP000182459">
    <property type="component" value="Chromosome"/>
</dbReference>
<dbReference type="EMBL" id="CP018093">
    <property type="protein sequence ID" value="APD49960.1"/>
    <property type="molecule type" value="Genomic_DNA"/>
</dbReference>
<gene>
    <name evidence="4" type="ORF">FSC454_01770</name>
</gene>
<accession>A0AAC9NN16</accession>
<dbReference type="KEGG" id="fhi:FSC454_01770"/>
<proteinExistence type="predicted"/>
<evidence type="ECO:0000256" key="2">
    <source>
        <dbReference type="ARBA" id="ARBA00022688"/>
    </source>
</evidence>
<dbReference type="Pfam" id="PF04345">
    <property type="entry name" value="Chor_lyase"/>
    <property type="match status" value="1"/>
</dbReference>
<dbReference type="GO" id="GO:0006744">
    <property type="term" value="P:ubiquinone biosynthetic process"/>
    <property type="evidence" value="ECO:0007669"/>
    <property type="project" value="UniProtKB-KW"/>
</dbReference>
<dbReference type="GO" id="GO:0005829">
    <property type="term" value="C:cytosol"/>
    <property type="evidence" value="ECO:0007669"/>
    <property type="project" value="TreeGrafter"/>
</dbReference>
<keyword evidence="1" id="KW-0963">Cytoplasm</keyword>
<dbReference type="SUPFAM" id="SSF64288">
    <property type="entry name" value="Chorismate lyase-like"/>
    <property type="match status" value="1"/>
</dbReference>
<evidence type="ECO:0000313" key="5">
    <source>
        <dbReference type="Proteomes" id="UP000182459"/>
    </source>
</evidence>
<protein>
    <submittedName>
        <fullName evidence="4">Chorismate--pyruvate lyase</fullName>
    </submittedName>
</protein>
<evidence type="ECO:0000313" key="4">
    <source>
        <dbReference type="EMBL" id="APD49960.1"/>
    </source>
</evidence>
<keyword evidence="5" id="KW-1185">Reference proteome</keyword>
<keyword evidence="2" id="KW-0831">Ubiquinone biosynthesis</keyword>
<sequence length="170" mass="19852">MNIINKENLIKQQRYWLNDAKNLVTSLSKFYGEIQLDKISQKFTDVNSLEQSLLATQTALVRQITLSSINQTLVFARTIIPDNTYKHFTKELDNLGTKPIGDNLLFDKAKFVRDEFIIRELTAEDFYKETGRNTTGKIFSRSSIFKYKDNSELKFLITEYFLILPEQYDA</sequence>
<dbReference type="PANTHER" id="PTHR38683">
    <property type="entry name" value="CHORISMATE PYRUVATE-LYASE"/>
    <property type="match status" value="1"/>
</dbReference>